<keyword evidence="1" id="KW-0472">Membrane</keyword>
<evidence type="ECO:0000256" key="1">
    <source>
        <dbReference type="SAM" id="Phobius"/>
    </source>
</evidence>
<feature type="transmembrane region" description="Helical" evidence="1">
    <location>
        <begin position="89"/>
        <end position="112"/>
    </location>
</feature>
<gene>
    <name evidence="2" type="ORF">ACFP1K_18705</name>
</gene>
<dbReference type="EMBL" id="JBHSRF010000025">
    <property type="protein sequence ID" value="MFC6083211.1"/>
    <property type="molecule type" value="Genomic_DNA"/>
</dbReference>
<feature type="transmembrane region" description="Helical" evidence="1">
    <location>
        <begin position="124"/>
        <end position="144"/>
    </location>
</feature>
<evidence type="ECO:0000313" key="3">
    <source>
        <dbReference type="Proteomes" id="UP001596137"/>
    </source>
</evidence>
<proteinExistence type="predicted"/>
<organism evidence="2 3">
    <name type="scientific">Sphaerisporangium aureirubrum</name>
    <dbReference type="NCBI Taxonomy" id="1544736"/>
    <lineage>
        <taxon>Bacteria</taxon>
        <taxon>Bacillati</taxon>
        <taxon>Actinomycetota</taxon>
        <taxon>Actinomycetes</taxon>
        <taxon>Streptosporangiales</taxon>
        <taxon>Streptosporangiaceae</taxon>
        <taxon>Sphaerisporangium</taxon>
    </lineage>
</organism>
<name>A0ABW1NJH4_9ACTN</name>
<feature type="transmembrane region" description="Helical" evidence="1">
    <location>
        <begin position="43"/>
        <end position="69"/>
    </location>
</feature>
<dbReference type="Proteomes" id="UP001596137">
    <property type="component" value="Unassembled WGS sequence"/>
</dbReference>
<comment type="caution">
    <text evidence="2">The sequence shown here is derived from an EMBL/GenBank/DDBJ whole genome shotgun (WGS) entry which is preliminary data.</text>
</comment>
<evidence type="ECO:0008006" key="4">
    <source>
        <dbReference type="Google" id="ProtNLM"/>
    </source>
</evidence>
<feature type="transmembrane region" description="Helical" evidence="1">
    <location>
        <begin position="187"/>
        <end position="209"/>
    </location>
</feature>
<keyword evidence="3" id="KW-1185">Reference proteome</keyword>
<keyword evidence="1" id="KW-1133">Transmembrane helix</keyword>
<protein>
    <recommendedName>
        <fullName evidence="4">DUF3995 domain-containing protein</fullName>
    </recommendedName>
</protein>
<sequence>MSGGFRAADLFDPRDTGVMGLLRGAIRPQRLLSTVLGFYRTRLAWVALLITTVILAYGGGAIMFWYHGIYLGEGGPAISHWLHWLLDSTAGFIGLAPALAVILPLATVASVAPSGSQAARTVRPVLYVAIGGAMFALVTAPGPFMHDLLVGRGTWLADTVSKLWGTGQVLPSTAAPVSVPMEMARQVAVGLPTYILLMAVALFAVRAFVRRNPSLSGSSM</sequence>
<keyword evidence="1" id="KW-0812">Transmembrane</keyword>
<accession>A0ABW1NJH4</accession>
<evidence type="ECO:0000313" key="2">
    <source>
        <dbReference type="EMBL" id="MFC6083211.1"/>
    </source>
</evidence>
<reference evidence="3" key="1">
    <citation type="journal article" date="2019" name="Int. J. Syst. Evol. Microbiol.">
        <title>The Global Catalogue of Microorganisms (GCM) 10K type strain sequencing project: providing services to taxonomists for standard genome sequencing and annotation.</title>
        <authorList>
            <consortium name="The Broad Institute Genomics Platform"/>
            <consortium name="The Broad Institute Genome Sequencing Center for Infectious Disease"/>
            <person name="Wu L."/>
            <person name="Ma J."/>
        </authorList>
    </citation>
    <scope>NUCLEOTIDE SEQUENCE [LARGE SCALE GENOMIC DNA]</scope>
    <source>
        <strain evidence="3">JCM 30346</strain>
    </source>
</reference>
<dbReference type="RefSeq" id="WP_380754792.1">
    <property type="nucleotide sequence ID" value="NZ_JBHSRF010000025.1"/>
</dbReference>